<feature type="compositionally biased region" description="Pro residues" evidence="1">
    <location>
        <begin position="79"/>
        <end position="92"/>
    </location>
</feature>
<gene>
    <name evidence="2" type="ORF">Tci_909763</name>
</gene>
<dbReference type="AlphaFoldDB" id="A0A699W0N2"/>
<evidence type="ECO:0000256" key="1">
    <source>
        <dbReference type="SAM" id="MobiDB-lite"/>
    </source>
</evidence>
<comment type="caution">
    <text evidence="2">The sequence shown here is derived from an EMBL/GenBank/DDBJ whole genome shotgun (WGS) entry which is preliminary data.</text>
</comment>
<name>A0A699W0N2_TANCI</name>
<organism evidence="2">
    <name type="scientific">Tanacetum cinerariifolium</name>
    <name type="common">Dalmatian daisy</name>
    <name type="synonym">Chrysanthemum cinerariifolium</name>
    <dbReference type="NCBI Taxonomy" id="118510"/>
    <lineage>
        <taxon>Eukaryota</taxon>
        <taxon>Viridiplantae</taxon>
        <taxon>Streptophyta</taxon>
        <taxon>Embryophyta</taxon>
        <taxon>Tracheophyta</taxon>
        <taxon>Spermatophyta</taxon>
        <taxon>Magnoliopsida</taxon>
        <taxon>eudicotyledons</taxon>
        <taxon>Gunneridae</taxon>
        <taxon>Pentapetalae</taxon>
        <taxon>asterids</taxon>
        <taxon>campanulids</taxon>
        <taxon>Asterales</taxon>
        <taxon>Asteraceae</taxon>
        <taxon>Asteroideae</taxon>
        <taxon>Anthemideae</taxon>
        <taxon>Anthemidinae</taxon>
        <taxon>Tanacetum</taxon>
    </lineage>
</organism>
<sequence>HTTKYSSPALTQKVFAYMRRVGKGFSREDTPLFEGMIVAQEVGKGVADVNVKDVSAAEGTASVADDDVNAATVELSIPSPTPPTQPPPPPSQDIPSTSQVQLTPPQSPQVKPPSSQQ</sequence>
<dbReference type="EMBL" id="BKCJ011490826">
    <property type="protein sequence ID" value="GFD37794.1"/>
    <property type="molecule type" value="Genomic_DNA"/>
</dbReference>
<protein>
    <submittedName>
        <fullName evidence="2">Uncharacterized protein</fullName>
    </submittedName>
</protein>
<evidence type="ECO:0000313" key="2">
    <source>
        <dbReference type="EMBL" id="GFD37794.1"/>
    </source>
</evidence>
<accession>A0A699W0N2</accession>
<feature type="region of interest" description="Disordered" evidence="1">
    <location>
        <begin position="74"/>
        <end position="117"/>
    </location>
</feature>
<feature type="non-terminal residue" evidence="2">
    <location>
        <position position="1"/>
    </location>
</feature>
<reference evidence="2" key="1">
    <citation type="journal article" date="2019" name="Sci. Rep.">
        <title>Draft genome of Tanacetum cinerariifolium, the natural source of mosquito coil.</title>
        <authorList>
            <person name="Yamashiro T."/>
            <person name="Shiraishi A."/>
            <person name="Satake H."/>
            <person name="Nakayama K."/>
        </authorList>
    </citation>
    <scope>NUCLEOTIDE SEQUENCE</scope>
</reference>
<proteinExistence type="predicted"/>